<accession>A0ABQ1JW55</accession>
<dbReference type="Proteomes" id="UP000615760">
    <property type="component" value="Unassembled WGS sequence"/>
</dbReference>
<sequence>MKKLFPVFVLLISLTSFAQTKFIEVAVKDTITLQPKTFQCNVFLETNPEEVFSGFVDKEQDDLAKEELAENQLQELKSIRIKKV</sequence>
<proteinExistence type="predicted"/>
<evidence type="ECO:0000313" key="3">
    <source>
        <dbReference type="Proteomes" id="UP000615760"/>
    </source>
</evidence>
<dbReference type="RefSeq" id="WP_188620978.1">
    <property type="nucleotide sequence ID" value="NZ_BMJE01000004.1"/>
</dbReference>
<feature type="chain" id="PRO_5046140496" evidence="1">
    <location>
        <begin position="19"/>
        <end position="84"/>
    </location>
</feature>
<keyword evidence="3" id="KW-1185">Reference proteome</keyword>
<protein>
    <submittedName>
        <fullName evidence="2">Uncharacterized protein</fullName>
    </submittedName>
</protein>
<reference evidence="3" key="1">
    <citation type="journal article" date="2019" name="Int. J. Syst. Evol. Microbiol.">
        <title>The Global Catalogue of Microorganisms (GCM) 10K type strain sequencing project: providing services to taxonomists for standard genome sequencing and annotation.</title>
        <authorList>
            <consortium name="The Broad Institute Genomics Platform"/>
            <consortium name="The Broad Institute Genome Sequencing Center for Infectious Disease"/>
            <person name="Wu L."/>
            <person name="Ma J."/>
        </authorList>
    </citation>
    <scope>NUCLEOTIDE SEQUENCE [LARGE SCALE GENOMIC DNA]</scope>
    <source>
        <strain evidence="3">CGMCC 1.15461</strain>
    </source>
</reference>
<comment type="caution">
    <text evidence="2">The sequence shown here is derived from an EMBL/GenBank/DDBJ whole genome shotgun (WGS) entry which is preliminary data.</text>
</comment>
<dbReference type="EMBL" id="BMJE01000004">
    <property type="protein sequence ID" value="GGB78515.1"/>
    <property type="molecule type" value="Genomic_DNA"/>
</dbReference>
<evidence type="ECO:0000256" key="1">
    <source>
        <dbReference type="SAM" id="SignalP"/>
    </source>
</evidence>
<evidence type="ECO:0000313" key="2">
    <source>
        <dbReference type="EMBL" id="GGB78515.1"/>
    </source>
</evidence>
<gene>
    <name evidence="2" type="ORF">GCM10007424_18320</name>
</gene>
<feature type="signal peptide" evidence="1">
    <location>
        <begin position="1"/>
        <end position="18"/>
    </location>
</feature>
<keyword evidence="1" id="KW-0732">Signal</keyword>
<organism evidence="2 3">
    <name type="scientific">Flavobacterium suaedae</name>
    <dbReference type="NCBI Taxonomy" id="1767027"/>
    <lineage>
        <taxon>Bacteria</taxon>
        <taxon>Pseudomonadati</taxon>
        <taxon>Bacteroidota</taxon>
        <taxon>Flavobacteriia</taxon>
        <taxon>Flavobacteriales</taxon>
        <taxon>Flavobacteriaceae</taxon>
        <taxon>Flavobacterium</taxon>
    </lineage>
</organism>
<name>A0ABQ1JW55_9FLAO</name>